<organism evidence="8 9">
    <name type="scientific">Phytoactinopolyspora halotolerans</name>
    <dbReference type="NCBI Taxonomy" id="1981512"/>
    <lineage>
        <taxon>Bacteria</taxon>
        <taxon>Bacillati</taxon>
        <taxon>Actinomycetota</taxon>
        <taxon>Actinomycetes</taxon>
        <taxon>Jiangellales</taxon>
        <taxon>Jiangellaceae</taxon>
        <taxon>Phytoactinopolyspora</taxon>
    </lineage>
</organism>
<name>A0A6L9SBF5_9ACTN</name>
<keyword evidence="4 7" id="KW-0472">Membrane</keyword>
<evidence type="ECO:0000313" key="8">
    <source>
        <dbReference type="EMBL" id="NEE01340.1"/>
    </source>
</evidence>
<evidence type="ECO:0000313" key="9">
    <source>
        <dbReference type="Proteomes" id="UP000475214"/>
    </source>
</evidence>
<dbReference type="InterPro" id="IPR003770">
    <property type="entry name" value="MLTG-like"/>
</dbReference>
<keyword evidence="1 7" id="KW-1003">Cell membrane</keyword>
<dbReference type="EC" id="4.2.2.29" evidence="7"/>
<feature type="site" description="Important for catalytic activity" evidence="7">
    <location>
        <position position="220"/>
    </location>
</feature>
<evidence type="ECO:0000256" key="6">
    <source>
        <dbReference type="ARBA" id="ARBA00023316"/>
    </source>
</evidence>
<evidence type="ECO:0000256" key="3">
    <source>
        <dbReference type="ARBA" id="ARBA00022989"/>
    </source>
</evidence>
<dbReference type="PANTHER" id="PTHR30518">
    <property type="entry name" value="ENDOLYTIC MUREIN TRANSGLYCOSYLASE"/>
    <property type="match status" value="1"/>
</dbReference>
<dbReference type="PANTHER" id="PTHR30518:SF2">
    <property type="entry name" value="ENDOLYTIC MUREIN TRANSGLYCOSYLASE"/>
    <property type="match status" value="1"/>
</dbReference>
<dbReference type="CDD" id="cd08010">
    <property type="entry name" value="MltG_like"/>
    <property type="match status" value="1"/>
</dbReference>
<keyword evidence="9" id="KW-1185">Reference proteome</keyword>
<dbReference type="GO" id="GO:0009252">
    <property type="term" value="P:peptidoglycan biosynthetic process"/>
    <property type="evidence" value="ECO:0007669"/>
    <property type="project" value="UniProtKB-UniRule"/>
</dbReference>
<dbReference type="Pfam" id="PF02618">
    <property type="entry name" value="YceG"/>
    <property type="match status" value="1"/>
</dbReference>
<dbReference type="RefSeq" id="WP_163738771.1">
    <property type="nucleotide sequence ID" value="NZ_JAAGOA010000009.1"/>
</dbReference>
<keyword evidence="6 7" id="KW-0961">Cell wall biogenesis/degradation</keyword>
<dbReference type="HAMAP" id="MF_02065">
    <property type="entry name" value="MltG"/>
    <property type="match status" value="1"/>
</dbReference>
<sequence>MAVVVSLGIIGGLLAGLYYGGSAVMGSLSDVFADPEDYPGPGHGEVEVTIEENSTLRAMGNVLEEADVVASQEAFVQAAESSGAVIQPGTYMLAQQMSAEGAVSAMAEGPGAAAGATVPEGLRVRQTLERLADQTELDVADFEQALEDIELPQYTDGEAEGFLFPATYELRDGTTAESLLQSMVDRFEQAEQNVGLRASAQELDLTVREAVTVASIIQREVSNPEDMPQVAEVIYNRVSGECASAGVQDRRLQMDSTVHYAVDDYSSVFTSDEMRQVESPYNTYRNPGLPPGPIASPGEAALEAAVNPTDGGNCYFVTVNLETGETKFADSQEGHQANVDELQAYCRESDAC</sequence>
<dbReference type="GO" id="GO:0005886">
    <property type="term" value="C:plasma membrane"/>
    <property type="evidence" value="ECO:0007669"/>
    <property type="project" value="UniProtKB-UniRule"/>
</dbReference>
<protein>
    <recommendedName>
        <fullName evidence="7">Endolytic murein transglycosylase</fullName>
        <ecNumber evidence="7">4.2.2.29</ecNumber>
    </recommendedName>
    <alternativeName>
        <fullName evidence="7">Peptidoglycan lytic transglycosylase</fullName>
    </alternativeName>
    <alternativeName>
        <fullName evidence="7">Peptidoglycan polymerization terminase</fullName>
    </alternativeName>
</protein>
<evidence type="ECO:0000256" key="5">
    <source>
        <dbReference type="ARBA" id="ARBA00023239"/>
    </source>
</evidence>
<accession>A0A6L9SBF5</accession>
<comment type="caution">
    <text evidence="8">The sequence shown here is derived from an EMBL/GenBank/DDBJ whole genome shotgun (WGS) entry which is preliminary data.</text>
</comment>
<dbReference type="NCBIfam" id="TIGR00247">
    <property type="entry name" value="endolytic transglycosylase MltG"/>
    <property type="match status" value="1"/>
</dbReference>
<evidence type="ECO:0000256" key="7">
    <source>
        <dbReference type="HAMAP-Rule" id="MF_02065"/>
    </source>
</evidence>
<dbReference type="Proteomes" id="UP000475214">
    <property type="component" value="Unassembled WGS sequence"/>
</dbReference>
<comment type="similarity">
    <text evidence="7">Belongs to the transglycosylase MltG family.</text>
</comment>
<proteinExistence type="inferred from homology"/>
<comment type="catalytic activity">
    <reaction evidence="7">
        <text>a peptidoglycan chain = a peptidoglycan chain with N-acetyl-1,6-anhydromuramyl-[peptide] at the reducing end + a peptidoglycan chain with N-acetylglucosamine at the non-reducing end.</text>
        <dbReference type="EC" id="4.2.2.29"/>
    </reaction>
</comment>
<evidence type="ECO:0000256" key="1">
    <source>
        <dbReference type="ARBA" id="ARBA00022475"/>
    </source>
</evidence>
<keyword evidence="3 7" id="KW-1133">Transmembrane helix</keyword>
<comment type="function">
    <text evidence="7">Functions as a peptidoglycan terminase that cleaves nascent peptidoglycan strands endolytically to terminate their elongation.</text>
</comment>
<reference evidence="8 9" key="1">
    <citation type="submission" date="2020-02" db="EMBL/GenBank/DDBJ databases">
        <authorList>
            <person name="Li X.-J."/>
            <person name="Han X.-M."/>
        </authorList>
    </citation>
    <scope>NUCLEOTIDE SEQUENCE [LARGE SCALE GENOMIC DNA]</scope>
    <source>
        <strain evidence="8 9">CCTCC AB 2017055</strain>
    </source>
</reference>
<dbReference type="GO" id="GO:0071555">
    <property type="term" value="P:cell wall organization"/>
    <property type="evidence" value="ECO:0007669"/>
    <property type="project" value="UniProtKB-KW"/>
</dbReference>
<dbReference type="Gene3D" id="3.30.1490.480">
    <property type="entry name" value="Endolytic murein transglycosylase"/>
    <property type="match status" value="1"/>
</dbReference>
<gene>
    <name evidence="7 8" type="primary">mltG</name>
    <name evidence="8" type="ORF">G1H10_14285</name>
</gene>
<dbReference type="AlphaFoldDB" id="A0A6L9SBF5"/>
<evidence type="ECO:0000256" key="2">
    <source>
        <dbReference type="ARBA" id="ARBA00022692"/>
    </source>
</evidence>
<keyword evidence="2 7" id="KW-0812">Transmembrane</keyword>
<keyword evidence="5 7" id="KW-0456">Lyase</keyword>
<dbReference type="GO" id="GO:0008932">
    <property type="term" value="F:lytic endotransglycosylase activity"/>
    <property type="evidence" value="ECO:0007669"/>
    <property type="project" value="UniProtKB-UniRule"/>
</dbReference>
<evidence type="ECO:0000256" key="4">
    <source>
        <dbReference type="ARBA" id="ARBA00023136"/>
    </source>
</evidence>
<dbReference type="EMBL" id="JAAGOA010000009">
    <property type="protein sequence ID" value="NEE01340.1"/>
    <property type="molecule type" value="Genomic_DNA"/>
</dbReference>